<evidence type="ECO:0000313" key="1">
    <source>
        <dbReference type="EMBL" id="UFP95924.1"/>
    </source>
</evidence>
<organism evidence="1 2">
    <name type="scientific">Gloeobacter morelensis MG652769</name>
    <dbReference type="NCBI Taxonomy" id="2781736"/>
    <lineage>
        <taxon>Bacteria</taxon>
        <taxon>Bacillati</taxon>
        <taxon>Cyanobacteriota</taxon>
        <taxon>Cyanophyceae</taxon>
        <taxon>Gloeobacterales</taxon>
        <taxon>Gloeobacteraceae</taxon>
        <taxon>Gloeobacter</taxon>
        <taxon>Gloeobacter morelensis</taxon>
    </lineage>
</organism>
<reference evidence="1 2" key="1">
    <citation type="journal article" date="2021" name="Genome Biol. Evol.">
        <title>Complete Genome Sequencing of a Novel Gloeobacter Species from a Waterfall Cave in Mexico.</title>
        <authorList>
            <person name="Saw J.H."/>
            <person name="Cardona T."/>
            <person name="Montejano G."/>
        </authorList>
    </citation>
    <scope>NUCLEOTIDE SEQUENCE [LARGE SCALE GENOMIC DNA]</scope>
    <source>
        <strain evidence="1">MG652769</strain>
    </source>
</reference>
<proteinExistence type="predicted"/>
<protein>
    <submittedName>
        <fullName evidence="1">Uncharacterized protein</fullName>
    </submittedName>
</protein>
<accession>A0ABY3PQX1</accession>
<gene>
    <name evidence="1" type="ORF">ISF26_06800</name>
</gene>
<dbReference type="RefSeq" id="WP_230843157.1">
    <property type="nucleotide sequence ID" value="NZ_CP063845.1"/>
</dbReference>
<evidence type="ECO:0000313" key="2">
    <source>
        <dbReference type="Proteomes" id="UP001054846"/>
    </source>
</evidence>
<name>A0ABY3PQX1_9CYAN</name>
<dbReference type="Proteomes" id="UP001054846">
    <property type="component" value="Chromosome"/>
</dbReference>
<keyword evidence="2" id="KW-1185">Reference proteome</keyword>
<sequence>MYQAIESYRNFWLLTSGIIDGATRAVGLHRTVPPLYKGVKIAGILNIAAASVVMAMIEESK</sequence>
<dbReference type="EMBL" id="CP063845">
    <property type="protein sequence ID" value="UFP95924.1"/>
    <property type="molecule type" value="Genomic_DNA"/>
</dbReference>